<evidence type="ECO:0000256" key="2">
    <source>
        <dbReference type="ARBA" id="ARBA00009320"/>
    </source>
</evidence>
<dbReference type="InterPro" id="IPR036038">
    <property type="entry name" value="Aminotransferase-like"/>
</dbReference>
<dbReference type="GeneID" id="111291876"/>
<accession>A0A6P5YGP2</accession>
<reference evidence="5" key="1">
    <citation type="submission" date="2025-08" db="UniProtKB">
        <authorList>
            <consortium name="RefSeq"/>
        </authorList>
    </citation>
    <scope>IDENTIFICATION</scope>
    <source>
        <tissue evidence="5">Fruit stalk</tissue>
    </source>
</reference>
<dbReference type="AlphaFoldDB" id="A0A6P5YGP2"/>
<proteinExistence type="inferred from homology"/>
<dbReference type="InterPro" id="IPR005786">
    <property type="entry name" value="B_amino_transII"/>
</dbReference>
<dbReference type="OrthoDB" id="1937211at2759"/>
<keyword evidence="4" id="KW-1185">Reference proteome</keyword>
<dbReference type="SUPFAM" id="SSF56752">
    <property type="entry name" value="D-aminoacid aminotransferase-like PLP-dependent enzymes"/>
    <property type="match status" value="1"/>
</dbReference>
<evidence type="ECO:0000313" key="4">
    <source>
        <dbReference type="Proteomes" id="UP000515121"/>
    </source>
</evidence>
<dbReference type="KEGG" id="dzi:111291876"/>
<dbReference type="RefSeq" id="XP_022739719.1">
    <property type="nucleotide sequence ID" value="XM_022883984.1"/>
</dbReference>
<sequence length="110" mass="11846">MELLGLLPNVHLLIMQVEERLVPVDELLDADEVFCTGTAVVVSPVGSITYKASLNSSSKKRETALLTCISGSHGGEKAKHGKVSIISYFKGRFVVAVINSRSIALLDYKA</sequence>
<dbReference type="Gene3D" id="3.20.10.10">
    <property type="entry name" value="D-amino Acid Aminotransferase, subunit A, domain 2"/>
    <property type="match status" value="1"/>
</dbReference>
<dbReference type="GO" id="GO:0009507">
    <property type="term" value="C:chloroplast"/>
    <property type="evidence" value="ECO:0007669"/>
    <property type="project" value="TreeGrafter"/>
</dbReference>
<dbReference type="GO" id="GO:0004084">
    <property type="term" value="F:branched-chain-amino-acid transaminase activity"/>
    <property type="evidence" value="ECO:0007669"/>
    <property type="project" value="InterPro"/>
</dbReference>
<dbReference type="GO" id="GO:0009081">
    <property type="term" value="P:branched-chain amino acid metabolic process"/>
    <property type="evidence" value="ECO:0007669"/>
    <property type="project" value="InterPro"/>
</dbReference>
<evidence type="ECO:0000256" key="1">
    <source>
        <dbReference type="ARBA" id="ARBA00001933"/>
    </source>
</evidence>
<dbReference type="PANTHER" id="PTHR42825:SF2">
    <property type="entry name" value="BRANCHED-CHAIN-AMINO-ACID AMINOTRANSFERASE 3, CHLOROPLASTIC-RELATED"/>
    <property type="match status" value="1"/>
</dbReference>
<keyword evidence="3" id="KW-0663">Pyridoxal phosphate</keyword>
<comment type="cofactor">
    <cofactor evidence="1">
        <name>pyridoxal 5'-phosphate</name>
        <dbReference type="ChEBI" id="CHEBI:597326"/>
    </cofactor>
</comment>
<evidence type="ECO:0000313" key="5">
    <source>
        <dbReference type="RefSeq" id="XP_022739719.1"/>
    </source>
</evidence>
<protein>
    <submittedName>
        <fullName evidence="5">Uncharacterized protein LOC111291876</fullName>
    </submittedName>
</protein>
<dbReference type="Proteomes" id="UP000515121">
    <property type="component" value="Unplaced"/>
</dbReference>
<evidence type="ECO:0000256" key="3">
    <source>
        <dbReference type="ARBA" id="ARBA00022898"/>
    </source>
</evidence>
<dbReference type="InterPro" id="IPR043132">
    <property type="entry name" value="BCAT-like_C"/>
</dbReference>
<gene>
    <name evidence="5" type="primary">LOC111291876</name>
</gene>
<organism evidence="4 5">
    <name type="scientific">Durio zibethinus</name>
    <name type="common">Durian</name>
    <dbReference type="NCBI Taxonomy" id="66656"/>
    <lineage>
        <taxon>Eukaryota</taxon>
        <taxon>Viridiplantae</taxon>
        <taxon>Streptophyta</taxon>
        <taxon>Embryophyta</taxon>
        <taxon>Tracheophyta</taxon>
        <taxon>Spermatophyta</taxon>
        <taxon>Magnoliopsida</taxon>
        <taxon>eudicotyledons</taxon>
        <taxon>Gunneridae</taxon>
        <taxon>Pentapetalae</taxon>
        <taxon>rosids</taxon>
        <taxon>malvids</taxon>
        <taxon>Malvales</taxon>
        <taxon>Malvaceae</taxon>
        <taxon>Helicteroideae</taxon>
        <taxon>Durio</taxon>
    </lineage>
</organism>
<comment type="similarity">
    <text evidence="2">Belongs to the class-IV pyridoxal-phosphate-dependent aminotransferase family.</text>
</comment>
<name>A0A6P5YGP2_DURZI</name>
<dbReference type="PANTHER" id="PTHR42825">
    <property type="entry name" value="AMINO ACID AMINOTRANSFERASE"/>
    <property type="match status" value="1"/>
</dbReference>